<keyword evidence="4" id="KW-1185">Reference proteome</keyword>
<dbReference type="RefSeq" id="WP_264326739.1">
    <property type="nucleotide sequence ID" value="NZ_JADEXQ010000080.1"/>
</dbReference>
<dbReference type="AlphaFoldDB" id="A0A928VSU5"/>
<evidence type="ECO:0000256" key="2">
    <source>
        <dbReference type="SAM" id="SignalP"/>
    </source>
</evidence>
<proteinExistence type="predicted"/>
<dbReference type="Gene3D" id="2.60.120.380">
    <property type="match status" value="1"/>
</dbReference>
<gene>
    <name evidence="3" type="ORF">IQ266_19435</name>
</gene>
<evidence type="ECO:0000256" key="1">
    <source>
        <dbReference type="SAM" id="MobiDB-lite"/>
    </source>
</evidence>
<sequence length="293" mass="31152">MKKLTSSLSFGLVVLSLSGLVACGQSSQSPLPPSIDVPAAESPATSAKPTATPQPSQAAKPTAPPPVQPQPATGLTSGNYCYELKSKTLSAQAKVMVNRQNQVSGNFNGTVHNEAAGYFTSYQQTFQGPLTGNQAKLEVKTKIEYDNQTAQETWTITPKTLKTRNDTLQTMDCVKFGQIATKSAPSPTVPSRSKPTNKRISFAKGATSAVVKNSVVRAERNTYLLNAGKGQTMNIRITSLEDNAVFQVMSPDGTVIATETKSLQETLPAKGDYQISVGGTRGNATYEMTISVK</sequence>
<dbReference type="EMBL" id="JADEXQ010000080">
    <property type="protein sequence ID" value="MBE9031912.1"/>
    <property type="molecule type" value="Genomic_DNA"/>
</dbReference>
<protein>
    <submittedName>
        <fullName evidence="3">Uncharacterized protein</fullName>
    </submittedName>
</protein>
<evidence type="ECO:0000313" key="3">
    <source>
        <dbReference type="EMBL" id="MBE9031912.1"/>
    </source>
</evidence>
<accession>A0A928VSU5</accession>
<dbReference type="Proteomes" id="UP000625316">
    <property type="component" value="Unassembled WGS sequence"/>
</dbReference>
<feature type="chain" id="PRO_5038082648" evidence="2">
    <location>
        <begin position="22"/>
        <end position="293"/>
    </location>
</feature>
<comment type="caution">
    <text evidence="3">The sequence shown here is derived from an EMBL/GenBank/DDBJ whole genome shotgun (WGS) entry which is preliminary data.</text>
</comment>
<keyword evidence="2" id="KW-0732">Signal</keyword>
<feature type="signal peptide" evidence="2">
    <location>
        <begin position="1"/>
        <end position="21"/>
    </location>
</feature>
<organism evidence="3 4">
    <name type="scientific">Romeriopsis navalis LEGE 11480</name>
    <dbReference type="NCBI Taxonomy" id="2777977"/>
    <lineage>
        <taxon>Bacteria</taxon>
        <taxon>Bacillati</taxon>
        <taxon>Cyanobacteriota</taxon>
        <taxon>Cyanophyceae</taxon>
        <taxon>Leptolyngbyales</taxon>
        <taxon>Leptolyngbyaceae</taxon>
        <taxon>Romeriopsis</taxon>
        <taxon>Romeriopsis navalis</taxon>
    </lineage>
</organism>
<dbReference type="PROSITE" id="PS51257">
    <property type="entry name" value="PROKAR_LIPOPROTEIN"/>
    <property type="match status" value="1"/>
</dbReference>
<feature type="compositionally biased region" description="Polar residues" evidence="1">
    <location>
        <begin position="43"/>
        <end position="56"/>
    </location>
</feature>
<evidence type="ECO:0000313" key="4">
    <source>
        <dbReference type="Proteomes" id="UP000625316"/>
    </source>
</evidence>
<reference evidence="3" key="1">
    <citation type="submission" date="2020-10" db="EMBL/GenBank/DDBJ databases">
        <authorList>
            <person name="Castelo-Branco R."/>
            <person name="Eusebio N."/>
            <person name="Adriana R."/>
            <person name="Vieira A."/>
            <person name="Brugerolle De Fraissinette N."/>
            <person name="Rezende De Castro R."/>
            <person name="Schneider M.P."/>
            <person name="Vasconcelos V."/>
            <person name="Leao P.N."/>
        </authorList>
    </citation>
    <scope>NUCLEOTIDE SEQUENCE</scope>
    <source>
        <strain evidence="3">LEGE 11480</strain>
    </source>
</reference>
<feature type="region of interest" description="Disordered" evidence="1">
    <location>
        <begin position="24"/>
        <end position="74"/>
    </location>
</feature>
<name>A0A928VSU5_9CYAN</name>